<gene>
    <name evidence="3" type="ORF">SPI_07214</name>
</gene>
<name>A0A167QE16_9HYPO</name>
<reference evidence="3 4" key="1">
    <citation type="journal article" date="2016" name="Genome Biol. Evol.">
        <title>Divergent and convergent evolution of fungal pathogenicity.</title>
        <authorList>
            <person name="Shang Y."/>
            <person name="Xiao G."/>
            <person name="Zheng P."/>
            <person name="Cen K."/>
            <person name="Zhan S."/>
            <person name="Wang C."/>
        </authorList>
    </citation>
    <scope>NUCLEOTIDE SEQUENCE [LARGE SCALE GENOMIC DNA]</scope>
    <source>
        <strain evidence="3 4">RCEF 264</strain>
    </source>
</reference>
<feature type="compositionally biased region" description="Low complexity" evidence="1">
    <location>
        <begin position="594"/>
        <end position="608"/>
    </location>
</feature>
<sequence>MAPPSSQRPRTASRGYQQPRAASAQWLPFYARLACLDDDAAQNVLQSAVRLTFYGFYDEALALFAQPPLLQASSSDPFVAMAHSVLYSDMGLSNKRLDVLRACAVPAAAVRPRADKADGADVWDLLALFVCLAEYDALGTMRSAMEVAFDVMACLATKRHDAYDEIELQCALRCHYVLFFCRQWSNWLDHIDETRRAQLGALMPPEEISRSLQTRGHLADAARVLYFESTLREQSPGGALAPFQAFLKLVAAQPPEDAMGTCAVARIEIRLAELLLDAKKRSKARRRLARARRGLRHAAAAERGLPAAAAEQAFPTHWLLLSSALIRAQASSVAEELDSTLALSTKAFQRQDYVVYRNLVLAALELLDDLEKKKTDSQRPSMTAEAHARIHQRRMRLLIDRVTFEQSTAGAPVKLAVAIQQYAVLRGLVGGRDGPDVLDLVQHFFRDYPGFDAPLLAMSLYQTLATTATALGMDILAAQCVEKLPALRQQCPWRFGVDALDDPALDDSQAFRLWEPPNDVFSAHTVFEFSGRTLATFSLVCATLLHRWVQRDVQNGDLSLAEAKCILRLDAVAEAGRRQQRHQGGDGEAEKEATSSSAPATAAQQRAGQQTTTGTLLLCLFPVAKLRALAKRGTSLLTNSEKTAFLARLQTAPCTPAELVRRVAGDPKPRDGADWAAWLGRVEVWLDQDGRGKPSRYQRLLILKNLQYCRVMGLSAYVHAHPGDSDWLKPLLWTESQRQRRLFERLQALDQRLVTTENMDYARFQEAASCQVAATVAKDAASAASSGGVVVTDQVMQETADALDALRNDLLARDRLEMAYRAQTVLADLLVVRHVVFGAGDPWDALPAFAAVEDLGAALRLELSALAPLASFQAKEYHALHFFEASFRQRVLFVCVASVQAYLASAPDKRAQYDRERRWPQLVADTTCWVQRFKARALREVLGVHLRPPARLLRLVEADPDAGALWAQLTALHGTMRTSASLQERVATRAQTAAVVQTLRDRHPVFRAFLDLQQGRGISADEFVRLGQELGPSVVVVEWVELRDAMQEWDLLVLVYRAGTLVMMTPVLGTKIADLEGWVDTFLSVETNDAIERVRPLSHRLARHDVNLLRPLVAPLQTCTAAGDTLLFCPTGQMHRLPLHAISLGGTVLIERNPVVYVQSLTLLRMCIDALAGAPRDGAPPSSPSPPRALFAATIFNTLEDSRRTAGTAAALARLADETVPNAVLIDSSNFTNDRKAVFRDRCLRSHLVHVHGHAEFADEGDDHGGGGGGAAHGRPTQCLKLREPGSADEETTGSDDLDLEAIFTDVRFRQPSIMLAMGCRTGRSRISAVDDLLGLIAGFHVAGAGAVIGSLWNIDEPDALQFAQVFYETFVQGMAGDGEGDGDVDGASDGVDTKPGFVDLAKACQKAVLTVRKDDQGKVRKPYHWAGFVLHGAWMFPKLPLVDASDCA</sequence>
<keyword evidence="4" id="KW-1185">Reference proteome</keyword>
<accession>A0A167QE16</accession>
<evidence type="ECO:0000259" key="2">
    <source>
        <dbReference type="Pfam" id="PF12770"/>
    </source>
</evidence>
<feature type="region of interest" description="Disordered" evidence="1">
    <location>
        <begin position="577"/>
        <end position="608"/>
    </location>
</feature>
<dbReference type="Proteomes" id="UP000076874">
    <property type="component" value="Unassembled WGS sequence"/>
</dbReference>
<dbReference type="STRING" id="1081102.A0A167QE16"/>
<evidence type="ECO:0000256" key="1">
    <source>
        <dbReference type="SAM" id="MobiDB-lite"/>
    </source>
</evidence>
<comment type="caution">
    <text evidence="3">The sequence shown here is derived from an EMBL/GenBank/DDBJ whole genome shotgun (WGS) entry which is preliminary data.</text>
</comment>
<organism evidence="3 4">
    <name type="scientific">Niveomyces insectorum RCEF 264</name>
    <dbReference type="NCBI Taxonomy" id="1081102"/>
    <lineage>
        <taxon>Eukaryota</taxon>
        <taxon>Fungi</taxon>
        <taxon>Dikarya</taxon>
        <taxon>Ascomycota</taxon>
        <taxon>Pezizomycotina</taxon>
        <taxon>Sordariomycetes</taxon>
        <taxon>Hypocreomycetidae</taxon>
        <taxon>Hypocreales</taxon>
        <taxon>Cordycipitaceae</taxon>
        <taxon>Niveomyces</taxon>
    </lineage>
</organism>
<evidence type="ECO:0000313" key="3">
    <source>
        <dbReference type="EMBL" id="OAA57555.1"/>
    </source>
</evidence>
<proteinExistence type="predicted"/>
<feature type="domain" description="CHAT" evidence="2">
    <location>
        <begin position="1110"/>
        <end position="1433"/>
    </location>
</feature>
<feature type="region of interest" description="Disordered" evidence="1">
    <location>
        <begin position="1257"/>
        <end position="1276"/>
    </location>
</feature>
<dbReference type="OrthoDB" id="9991317at2759"/>
<evidence type="ECO:0000313" key="4">
    <source>
        <dbReference type="Proteomes" id="UP000076874"/>
    </source>
</evidence>
<dbReference type="InterPro" id="IPR024983">
    <property type="entry name" value="CHAT_dom"/>
</dbReference>
<dbReference type="Pfam" id="PF12770">
    <property type="entry name" value="CHAT"/>
    <property type="match status" value="1"/>
</dbReference>
<feature type="compositionally biased region" description="Basic and acidic residues" evidence="1">
    <location>
        <begin position="583"/>
        <end position="593"/>
    </location>
</feature>
<protein>
    <recommendedName>
        <fullName evidence="2">CHAT domain-containing protein</fullName>
    </recommendedName>
</protein>
<dbReference type="EMBL" id="AZHD01000014">
    <property type="protein sequence ID" value="OAA57555.1"/>
    <property type="molecule type" value="Genomic_DNA"/>
</dbReference>